<sequence length="291" mass="32887">MANNPQMANIPQMANLAQLARDSKSNQLKDMLLYLFTRENELEFTLSRQISQIVGQYIDRVGYRLDVIAELEKMQGSILAFKTVKLLRDVDDADLSKVRSFIERERKQEKDKIGLKPDKKGSETLPKVLELCNMLDKKCIDPNTYRITFTIVDNVPKQGGVFGDCGVWSPFTSSIQPKVKKRQLIIKMDKEKEANLLKLKSSKESNVCNAGPQPVLLHMNEYSSFDEFPAATDDETSDNETTINKGNNILQAITIVVRGLANIKMWDEFGKNKAYKKAGNCADQEKGKTDV</sequence>
<reference evidence="1" key="1">
    <citation type="journal article" date="2019" name="Sci. Rep.">
        <title>Draft genome of Tanacetum cinerariifolium, the natural source of mosquito coil.</title>
        <authorList>
            <person name="Yamashiro T."/>
            <person name="Shiraishi A."/>
            <person name="Satake H."/>
            <person name="Nakayama K."/>
        </authorList>
    </citation>
    <scope>NUCLEOTIDE SEQUENCE</scope>
</reference>
<proteinExistence type="predicted"/>
<dbReference type="AlphaFoldDB" id="A0A6L2NHG5"/>
<comment type="caution">
    <text evidence="1">The sequence shown here is derived from an EMBL/GenBank/DDBJ whole genome shotgun (WGS) entry which is preliminary data.</text>
</comment>
<gene>
    <name evidence="1" type="ORF">Tci_056927</name>
</gene>
<organism evidence="1">
    <name type="scientific">Tanacetum cinerariifolium</name>
    <name type="common">Dalmatian daisy</name>
    <name type="synonym">Chrysanthemum cinerariifolium</name>
    <dbReference type="NCBI Taxonomy" id="118510"/>
    <lineage>
        <taxon>Eukaryota</taxon>
        <taxon>Viridiplantae</taxon>
        <taxon>Streptophyta</taxon>
        <taxon>Embryophyta</taxon>
        <taxon>Tracheophyta</taxon>
        <taxon>Spermatophyta</taxon>
        <taxon>Magnoliopsida</taxon>
        <taxon>eudicotyledons</taxon>
        <taxon>Gunneridae</taxon>
        <taxon>Pentapetalae</taxon>
        <taxon>asterids</taxon>
        <taxon>campanulids</taxon>
        <taxon>Asterales</taxon>
        <taxon>Asteraceae</taxon>
        <taxon>Asteroideae</taxon>
        <taxon>Anthemideae</taxon>
        <taxon>Anthemidinae</taxon>
        <taxon>Tanacetum</taxon>
    </lineage>
</organism>
<protein>
    <submittedName>
        <fullName evidence="1">Phospholipase-like protein</fullName>
    </submittedName>
</protein>
<dbReference type="EMBL" id="BKCJ010009002">
    <property type="protein sequence ID" value="GEU84949.1"/>
    <property type="molecule type" value="Genomic_DNA"/>
</dbReference>
<accession>A0A6L2NHG5</accession>
<evidence type="ECO:0000313" key="1">
    <source>
        <dbReference type="EMBL" id="GEU84949.1"/>
    </source>
</evidence>
<name>A0A6L2NHG5_TANCI</name>